<dbReference type="GO" id="GO:0003676">
    <property type="term" value="F:nucleic acid binding"/>
    <property type="evidence" value="ECO:0007669"/>
    <property type="project" value="InterPro"/>
</dbReference>
<protein>
    <recommendedName>
        <fullName evidence="4">R3H domain-containing protein</fullName>
    </recommendedName>
</protein>
<dbReference type="InterPro" id="IPR036867">
    <property type="entry name" value="R3H_dom_sf"/>
</dbReference>
<dbReference type="CDD" id="cd02642">
    <property type="entry name" value="R3H_encore_like"/>
    <property type="match status" value="1"/>
</dbReference>
<gene>
    <name evidence="2" type="ORF">KGF57_005300</name>
</gene>
<feature type="compositionally biased region" description="Low complexity" evidence="1">
    <location>
        <begin position="149"/>
        <end position="183"/>
    </location>
</feature>
<organism evidence="2 3">
    <name type="scientific">Candida theae</name>
    <dbReference type="NCBI Taxonomy" id="1198502"/>
    <lineage>
        <taxon>Eukaryota</taxon>
        <taxon>Fungi</taxon>
        <taxon>Dikarya</taxon>
        <taxon>Ascomycota</taxon>
        <taxon>Saccharomycotina</taxon>
        <taxon>Pichiomycetes</taxon>
        <taxon>Debaryomycetaceae</taxon>
        <taxon>Candida/Lodderomyces clade</taxon>
        <taxon>Candida</taxon>
    </lineage>
</organism>
<feature type="compositionally biased region" description="Basic and acidic residues" evidence="1">
    <location>
        <begin position="285"/>
        <end position="305"/>
    </location>
</feature>
<keyword evidence="3" id="KW-1185">Reference proteome</keyword>
<evidence type="ECO:0000313" key="3">
    <source>
        <dbReference type="Proteomes" id="UP001204833"/>
    </source>
</evidence>
<dbReference type="SUPFAM" id="SSF82708">
    <property type="entry name" value="R3H domain"/>
    <property type="match status" value="1"/>
</dbReference>
<feature type="compositionally biased region" description="Acidic residues" evidence="1">
    <location>
        <begin position="306"/>
        <end position="335"/>
    </location>
</feature>
<accession>A0AAD5B9S0</accession>
<proteinExistence type="predicted"/>
<dbReference type="RefSeq" id="XP_051606199.1">
    <property type="nucleotide sequence ID" value="XM_051754903.1"/>
</dbReference>
<dbReference type="GeneID" id="76153344"/>
<reference evidence="2 3" key="1">
    <citation type="journal article" date="2022" name="DNA Res.">
        <title>Genome analysis of five recently described species of the CUG-Ser clade uncovers Candida theae as a new hybrid lineage with pathogenic potential in the Candida parapsilosis species complex.</title>
        <authorList>
            <person name="Mixao V."/>
            <person name="Del Olmo V."/>
            <person name="Hegedusova E."/>
            <person name="Saus E."/>
            <person name="Pryszcz L."/>
            <person name="Cillingova A."/>
            <person name="Nosek J."/>
            <person name="Gabaldon T."/>
        </authorList>
    </citation>
    <scope>NUCLEOTIDE SEQUENCE [LARGE SCALE GENOMIC DNA]</scope>
    <source>
        <strain evidence="2 3">CBS 12239</strain>
    </source>
</reference>
<feature type="compositionally biased region" description="Polar residues" evidence="1">
    <location>
        <begin position="184"/>
        <end position="196"/>
    </location>
</feature>
<dbReference type="Proteomes" id="UP001204833">
    <property type="component" value="Unassembled WGS sequence"/>
</dbReference>
<evidence type="ECO:0000256" key="1">
    <source>
        <dbReference type="SAM" id="MobiDB-lite"/>
    </source>
</evidence>
<feature type="compositionally biased region" description="Low complexity" evidence="1">
    <location>
        <begin position="217"/>
        <end position="246"/>
    </location>
</feature>
<feature type="compositionally biased region" description="Polar residues" evidence="1">
    <location>
        <begin position="466"/>
        <end position="490"/>
    </location>
</feature>
<feature type="compositionally biased region" description="Basic residues" evidence="1">
    <location>
        <begin position="135"/>
        <end position="148"/>
    </location>
</feature>
<sequence>MSDIPQSIITALTKYQDRPFILYLEKDLIKFIKNSILGNIKQPEYVIQAQYLKNSYYRLLSHQLCHYYHLQHWNNQSNEIVVTPLENFDYSAFLIKIEDESGGDFVKVADVAHKYQPTHSPDPPSQNGYTTTHPQQHHHQNHYSRNRVYHSPSYNNNHNQYYHYHQHPQYSHSHSHNYQPYSSTEHVNSTKNTETPPVSHPQPFKPKMIVKKIISKPVASPSSNTTTTAASDVTATADNNANSSSSVEDLSRLKIDEVSSSAPPSEGSDESSLNTTSSTTMESQRATKEALYKKVRDEIFLKEDNEQNGEEEEEDDDDDDDNNNNNDEQVEEGAEDKERGENKSYTKERYPRSNYRKGREYTPGHHKNQRYSVPYQIPIPMQYPHVYHPHHNSGSPAIPQANTVPVLYNPYYPTVHAPLVPQTYAAAGAAPPYAPAFQGIPTFDTETERRILNNPYIILPGDLDTNGRSKNPSKNNQSFSKTKRTMYQNGNGSGASIGRNNTVNAEKP</sequence>
<feature type="compositionally biased region" description="Basic and acidic residues" evidence="1">
    <location>
        <begin position="336"/>
        <end position="363"/>
    </location>
</feature>
<dbReference type="AlphaFoldDB" id="A0AAD5B9S0"/>
<feature type="compositionally biased region" description="Polar residues" evidence="1">
    <location>
        <begin position="270"/>
        <end position="284"/>
    </location>
</feature>
<evidence type="ECO:0008006" key="4">
    <source>
        <dbReference type="Google" id="ProtNLM"/>
    </source>
</evidence>
<comment type="caution">
    <text evidence="2">The sequence shown here is derived from an EMBL/GenBank/DDBJ whole genome shotgun (WGS) entry which is preliminary data.</text>
</comment>
<dbReference type="EMBL" id="JAIHNG010000178">
    <property type="protein sequence ID" value="KAI5948689.1"/>
    <property type="molecule type" value="Genomic_DNA"/>
</dbReference>
<evidence type="ECO:0000313" key="2">
    <source>
        <dbReference type="EMBL" id="KAI5948689.1"/>
    </source>
</evidence>
<feature type="compositionally biased region" description="Polar residues" evidence="1">
    <location>
        <begin position="498"/>
        <end position="508"/>
    </location>
</feature>
<dbReference type="Gene3D" id="3.30.1370.50">
    <property type="entry name" value="R3H-like domain"/>
    <property type="match status" value="1"/>
</dbReference>
<name>A0AAD5B9S0_9ASCO</name>
<feature type="region of interest" description="Disordered" evidence="1">
    <location>
        <begin position="461"/>
        <end position="508"/>
    </location>
</feature>
<feature type="region of interest" description="Disordered" evidence="1">
    <location>
        <begin position="115"/>
        <end position="369"/>
    </location>
</feature>